<dbReference type="EMBL" id="JXTB01000131">
    <property type="protein sequence ID" value="PON60345.1"/>
    <property type="molecule type" value="Genomic_DNA"/>
</dbReference>
<gene>
    <name evidence="1" type="ORF">PanWU01x14_153310</name>
</gene>
<organism evidence="1 2">
    <name type="scientific">Parasponia andersonii</name>
    <name type="common">Sponia andersonii</name>
    <dbReference type="NCBI Taxonomy" id="3476"/>
    <lineage>
        <taxon>Eukaryota</taxon>
        <taxon>Viridiplantae</taxon>
        <taxon>Streptophyta</taxon>
        <taxon>Embryophyta</taxon>
        <taxon>Tracheophyta</taxon>
        <taxon>Spermatophyta</taxon>
        <taxon>Magnoliopsida</taxon>
        <taxon>eudicotyledons</taxon>
        <taxon>Gunneridae</taxon>
        <taxon>Pentapetalae</taxon>
        <taxon>rosids</taxon>
        <taxon>fabids</taxon>
        <taxon>Rosales</taxon>
        <taxon>Cannabaceae</taxon>
        <taxon>Parasponia</taxon>
    </lineage>
</organism>
<evidence type="ECO:0000313" key="2">
    <source>
        <dbReference type="Proteomes" id="UP000237105"/>
    </source>
</evidence>
<name>A0A2P5CH96_PARAD</name>
<dbReference type="SUPFAM" id="SSF81383">
    <property type="entry name" value="F-box domain"/>
    <property type="match status" value="1"/>
</dbReference>
<keyword evidence="2" id="KW-1185">Reference proteome</keyword>
<dbReference type="Gene3D" id="1.20.1280.50">
    <property type="match status" value="1"/>
</dbReference>
<sequence length="108" mass="12768">MDEQQPLRGNKRRKLEVTSISMVSEDVMLETLVRLPDYKCVIQCGLVCERWFHLISRSEHFNFSFNFNHHHRYKRQVVVPLPGRPDSKGSLLPYTLLYRDNDFESASI</sequence>
<comment type="caution">
    <text evidence="1">The sequence shown here is derived from an EMBL/GenBank/DDBJ whole genome shotgun (WGS) entry which is preliminary data.</text>
</comment>
<dbReference type="InterPro" id="IPR036047">
    <property type="entry name" value="F-box-like_dom_sf"/>
</dbReference>
<dbReference type="AlphaFoldDB" id="A0A2P5CH96"/>
<proteinExistence type="predicted"/>
<dbReference type="Proteomes" id="UP000237105">
    <property type="component" value="Unassembled WGS sequence"/>
</dbReference>
<evidence type="ECO:0000313" key="1">
    <source>
        <dbReference type="EMBL" id="PON60345.1"/>
    </source>
</evidence>
<protein>
    <submittedName>
        <fullName evidence="1">F-box domain containing protein</fullName>
    </submittedName>
</protein>
<accession>A0A2P5CH96</accession>
<reference evidence="2" key="1">
    <citation type="submission" date="2016-06" db="EMBL/GenBank/DDBJ databases">
        <title>Parallel loss of symbiosis genes in relatives of nitrogen-fixing non-legume Parasponia.</title>
        <authorList>
            <person name="Van Velzen R."/>
            <person name="Holmer R."/>
            <person name="Bu F."/>
            <person name="Rutten L."/>
            <person name="Van Zeijl A."/>
            <person name="Liu W."/>
            <person name="Santuari L."/>
            <person name="Cao Q."/>
            <person name="Sharma T."/>
            <person name="Shen D."/>
            <person name="Roswanjaya Y."/>
            <person name="Wardhani T."/>
            <person name="Kalhor M.S."/>
            <person name="Jansen J."/>
            <person name="Van den Hoogen J."/>
            <person name="Gungor B."/>
            <person name="Hartog M."/>
            <person name="Hontelez J."/>
            <person name="Verver J."/>
            <person name="Yang W.-C."/>
            <person name="Schijlen E."/>
            <person name="Repin R."/>
            <person name="Schilthuizen M."/>
            <person name="Schranz E."/>
            <person name="Heidstra R."/>
            <person name="Miyata K."/>
            <person name="Fedorova E."/>
            <person name="Kohlen W."/>
            <person name="Bisseling T."/>
            <person name="Smit S."/>
            <person name="Geurts R."/>
        </authorList>
    </citation>
    <scope>NUCLEOTIDE SEQUENCE [LARGE SCALE GENOMIC DNA]</scope>
    <source>
        <strain evidence="2">cv. WU1-14</strain>
    </source>
</reference>
<dbReference type="OrthoDB" id="10523043at2759"/>